<sequence>MPFRTSNSSLHHQTLSMRNTAFVSPILLQHRRGALPLRRSRSGRPRFQTAPFPLPRQRCTLKCTREVEVKGVGQAANVAPETEPYQVRDWLFKSFRVQYAVAGEEDAGRSSKPAVILVHGFGANCQHWRKNLKPLADNGWRVYAMDLLGFGMGDKPTPGTLDSDGDPVMYNFDYWSVQLKAFVQDIVKLHEDERAFFVANSIGSMVTMQVAVETPELCAAQVFISPSLRQLNVRKRSWVQDIAAPIFMKILSYRPLGAFFLNSLARPDQLRRVLREAYEVEDAVDDELIDILGKPAYTDGALDVFLAFIMYDDGPIPEDFLGDLTQPSMIIWGEEDRFEPIVLGEALRHYSIIDQFVKLPDVGHCAHDELPSECNVLISEFVKTNIDRVSPPLA</sequence>
<dbReference type="STRING" id="2769.R7QAN2"/>
<reference evidence="3" key="1">
    <citation type="journal article" date="2013" name="Proc. Natl. Acad. Sci. U.S.A.">
        <title>Genome structure and metabolic features in the red seaweed Chondrus crispus shed light on evolution of the Archaeplastida.</title>
        <authorList>
            <person name="Collen J."/>
            <person name="Porcel B."/>
            <person name="Carre W."/>
            <person name="Ball S.G."/>
            <person name="Chaparro C."/>
            <person name="Tonon T."/>
            <person name="Barbeyron T."/>
            <person name="Michel G."/>
            <person name="Noel B."/>
            <person name="Valentin K."/>
            <person name="Elias M."/>
            <person name="Artiguenave F."/>
            <person name="Arun A."/>
            <person name="Aury J.M."/>
            <person name="Barbosa-Neto J.F."/>
            <person name="Bothwell J.H."/>
            <person name="Bouget F.Y."/>
            <person name="Brillet L."/>
            <person name="Cabello-Hurtado F."/>
            <person name="Capella-Gutierrez S."/>
            <person name="Charrier B."/>
            <person name="Cladiere L."/>
            <person name="Cock J.M."/>
            <person name="Coelho S.M."/>
            <person name="Colleoni C."/>
            <person name="Czjzek M."/>
            <person name="Da Silva C."/>
            <person name="Delage L."/>
            <person name="Denoeud F."/>
            <person name="Deschamps P."/>
            <person name="Dittami S.M."/>
            <person name="Gabaldon T."/>
            <person name="Gachon C.M."/>
            <person name="Groisillier A."/>
            <person name="Herve C."/>
            <person name="Jabbari K."/>
            <person name="Katinka M."/>
            <person name="Kloareg B."/>
            <person name="Kowalczyk N."/>
            <person name="Labadie K."/>
            <person name="Leblanc C."/>
            <person name="Lopez P.J."/>
            <person name="McLachlan D.H."/>
            <person name="Meslet-Cladiere L."/>
            <person name="Moustafa A."/>
            <person name="Nehr Z."/>
            <person name="Nyvall Collen P."/>
            <person name="Panaud O."/>
            <person name="Partensky F."/>
            <person name="Poulain J."/>
            <person name="Rensing S.A."/>
            <person name="Rousvoal S."/>
            <person name="Samson G."/>
            <person name="Symeonidi A."/>
            <person name="Weissenbach J."/>
            <person name="Zambounis A."/>
            <person name="Wincker P."/>
            <person name="Boyen C."/>
        </authorList>
    </citation>
    <scope>NUCLEOTIDE SEQUENCE [LARGE SCALE GENOMIC DNA]</scope>
    <source>
        <strain evidence="3">cv. Stackhouse</strain>
    </source>
</reference>
<dbReference type="Gene3D" id="3.40.50.1820">
    <property type="entry name" value="alpha/beta hydrolase"/>
    <property type="match status" value="1"/>
</dbReference>
<dbReference type="KEGG" id="ccp:CHC_T00004088001"/>
<keyword evidence="3" id="KW-1185">Reference proteome</keyword>
<dbReference type="EMBL" id="HG001735">
    <property type="protein sequence ID" value="CDF35562.1"/>
    <property type="molecule type" value="Genomic_DNA"/>
</dbReference>
<feature type="domain" description="AB hydrolase-1" evidence="1">
    <location>
        <begin position="115"/>
        <end position="373"/>
    </location>
</feature>
<dbReference type="SUPFAM" id="SSF53474">
    <property type="entry name" value="alpha/beta-Hydrolases"/>
    <property type="match status" value="1"/>
</dbReference>
<dbReference type="OrthoDB" id="408373at2759"/>
<dbReference type="Pfam" id="PF12697">
    <property type="entry name" value="Abhydrolase_6"/>
    <property type="match status" value="1"/>
</dbReference>
<dbReference type="Proteomes" id="UP000012073">
    <property type="component" value="Unassembled WGS sequence"/>
</dbReference>
<dbReference type="RefSeq" id="XP_005715381.1">
    <property type="nucleotide sequence ID" value="XM_005715324.1"/>
</dbReference>
<evidence type="ECO:0000313" key="2">
    <source>
        <dbReference type="EMBL" id="CDF35562.1"/>
    </source>
</evidence>
<proteinExistence type="predicted"/>
<dbReference type="InterPro" id="IPR000073">
    <property type="entry name" value="AB_hydrolase_1"/>
</dbReference>
<gene>
    <name evidence="2" type="ORF">CHC_T00004088001</name>
</gene>
<dbReference type="GeneID" id="17323093"/>
<dbReference type="GO" id="GO:0003824">
    <property type="term" value="F:catalytic activity"/>
    <property type="evidence" value="ECO:0007669"/>
    <property type="project" value="InterPro"/>
</dbReference>
<dbReference type="PANTHER" id="PTHR46438:SF12">
    <property type="entry name" value="ALPHA_BETA-HYDROLASES SUPERFAMILY PROTEIN"/>
    <property type="match status" value="1"/>
</dbReference>
<dbReference type="InterPro" id="IPR029058">
    <property type="entry name" value="AB_hydrolase_fold"/>
</dbReference>
<organism evidence="2 3">
    <name type="scientific">Chondrus crispus</name>
    <name type="common">Carrageen Irish moss</name>
    <name type="synonym">Polymorpha crispa</name>
    <dbReference type="NCBI Taxonomy" id="2769"/>
    <lineage>
        <taxon>Eukaryota</taxon>
        <taxon>Rhodophyta</taxon>
        <taxon>Florideophyceae</taxon>
        <taxon>Rhodymeniophycidae</taxon>
        <taxon>Gigartinales</taxon>
        <taxon>Gigartinaceae</taxon>
        <taxon>Chondrus</taxon>
    </lineage>
</organism>
<evidence type="ECO:0000259" key="1">
    <source>
        <dbReference type="Pfam" id="PF12697"/>
    </source>
</evidence>
<name>R7QAN2_CHOCR</name>
<dbReference type="PANTHER" id="PTHR46438">
    <property type="entry name" value="ALPHA/BETA-HYDROLASES SUPERFAMILY PROTEIN"/>
    <property type="match status" value="1"/>
</dbReference>
<dbReference type="PRINTS" id="PR00412">
    <property type="entry name" value="EPOXHYDRLASE"/>
</dbReference>
<dbReference type="Gramene" id="CDF35562">
    <property type="protein sequence ID" value="CDF35562"/>
    <property type="gene ID" value="CHC_T00004088001"/>
</dbReference>
<protein>
    <recommendedName>
        <fullName evidence="1">AB hydrolase-1 domain-containing protein</fullName>
    </recommendedName>
</protein>
<dbReference type="PhylomeDB" id="R7QAN2"/>
<evidence type="ECO:0000313" key="3">
    <source>
        <dbReference type="Proteomes" id="UP000012073"/>
    </source>
</evidence>
<accession>R7QAN2</accession>
<dbReference type="AlphaFoldDB" id="R7QAN2"/>
<dbReference type="InterPro" id="IPR000639">
    <property type="entry name" value="Epox_hydrolase-like"/>
</dbReference>
<dbReference type="OMA" id="HCIHHDA"/>